<keyword evidence="3" id="KW-1185">Reference proteome</keyword>
<feature type="chain" id="PRO_5020933698" evidence="1">
    <location>
        <begin position="22"/>
        <end position="108"/>
    </location>
</feature>
<evidence type="ECO:0000313" key="2">
    <source>
        <dbReference type="EMBL" id="TKS88070.1"/>
    </source>
</evidence>
<dbReference type="EMBL" id="CM014096">
    <property type="protein sequence ID" value="TKS88070.1"/>
    <property type="molecule type" value="Genomic_DNA"/>
</dbReference>
<evidence type="ECO:0000256" key="1">
    <source>
        <dbReference type="SAM" id="SignalP"/>
    </source>
</evidence>
<proteinExistence type="predicted"/>
<name>A0A4U5VJS8_COLLU</name>
<accession>A0A4U5VJS8</accession>
<sequence>MKTPALLFVALLLLLVSVVPTISFDQTPITIRVTNAVTPSPNKTYSTYFRGILIGGLRRLQNISSCFTFTYKEDPNYGLFLESVNGLAGNFPERTYWELGSRKPTTIQ</sequence>
<feature type="signal peptide" evidence="1">
    <location>
        <begin position="1"/>
        <end position="21"/>
    </location>
</feature>
<keyword evidence="1" id="KW-0732">Signal</keyword>
<dbReference type="Gene3D" id="2.170.130.30">
    <property type="match status" value="1"/>
</dbReference>
<reference evidence="2 3" key="1">
    <citation type="submission" date="2019-01" db="EMBL/GenBank/DDBJ databases">
        <title>Genome Assembly of Collichthys lucidus.</title>
        <authorList>
            <person name="Cai M."/>
            <person name="Xiao S."/>
        </authorList>
    </citation>
    <scope>NUCLEOTIDE SEQUENCE [LARGE SCALE GENOMIC DNA]</scope>
    <source>
        <strain evidence="2">JT15FE1705JMU</strain>
        <tissue evidence="2">Muscle</tissue>
    </source>
</reference>
<gene>
    <name evidence="2" type="ORF">D9C73_022194</name>
</gene>
<protein>
    <submittedName>
        <fullName evidence="2">Uncharacterized protein</fullName>
    </submittedName>
</protein>
<dbReference type="Proteomes" id="UP000298787">
    <property type="component" value="Chromosome 19"/>
</dbReference>
<organism evidence="2 3">
    <name type="scientific">Collichthys lucidus</name>
    <name type="common">Big head croaker</name>
    <name type="synonym">Sciaena lucida</name>
    <dbReference type="NCBI Taxonomy" id="240159"/>
    <lineage>
        <taxon>Eukaryota</taxon>
        <taxon>Metazoa</taxon>
        <taxon>Chordata</taxon>
        <taxon>Craniata</taxon>
        <taxon>Vertebrata</taxon>
        <taxon>Euteleostomi</taxon>
        <taxon>Actinopterygii</taxon>
        <taxon>Neopterygii</taxon>
        <taxon>Teleostei</taxon>
        <taxon>Neoteleostei</taxon>
        <taxon>Acanthomorphata</taxon>
        <taxon>Eupercaria</taxon>
        <taxon>Sciaenidae</taxon>
        <taxon>Collichthys</taxon>
    </lineage>
</organism>
<evidence type="ECO:0000313" key="3">
    <source>
        <dbReference type="Proteomes" id="UP000298787"/>
    </source>
</evidence>
<dbReference type="AlphaFoldDB" id="A0A4U5VJS8"/>